<evidence type="ECO:0000256" key="1">
    <source>
        <dbReference type="SAM" id="MobiDB-lite"/>
    </source>
</evidence>
<name>A0A9W4XPM8_9PLEO</name>
<feature type="region of interest" description="Disordered" evidence="1">
    <location>
        <begin position="806"/>
        <end position="836"/>
    </location>
</feature>
<dbReference type="EMBL" id="CAOQHR010000003">
    <property type="protein sequence ID" value="CAI6332796.1"/>
    <property type="molecule type" value="Genomic_DNA"/>
</dbReference>
<feature type="region of interest" description="Disordered" evidence="1">
    <location>
        <begin position="995"/>
        <end position="1080"/>
    </location>
</feature>
<feature type="compositionally biased region" description="Basic and acidic residues" evidence="1">
    <location>
        <begin position="1005"/>
        <end position="1028"/>
    </location>
</feature>
<gene>
    <name evidence="2" type="ORF">PDIGIT_LOCUS5826</name>
</gene>
<dbReference type="OrthoDB" id="1744869at2759"/>
<evidence type="ECO:0000313" key="3">
    <source>
        <dbReference type="Proteomes" id="UP001152607"/>
    </source>
</evidence>
<feature type="compositionally biased region" description="Basic residues" evidence="1">
    <location>
        <begin position="825"/>
        <end position="836"/>
    </location>
</feature>
<evidence type="ECO:0000313" key="2">
    <source>
        <dbReference type="EMBL" id="CAI6332796.1"/>
    </source>
</evidence>
<comment type="caution">
    <text evidence="2">The sequence shown here is derived from an EMBL/GenBank/DDBJ whole genome shotgun (WGS) entry which is preliminary data.</text>
</comment>
<keyword evidence="3" id="KW-1185">Reference proteome</keyword>
<feature type="compositionally biased region" description="Polar residues" evidence="1">
    <location>
        <begin position="609"/>
        <end position="619"/>
    </location>
</feature>
<organism evidence="2 3">
    <name type="scientific">Periconia digitata</name>
    <dbReference type="NCBI Taxonomy" id="1303443"/>
    <lineage>
        <taxon>Eukaryota</taxon>
        <taxon>Fungi</taxon>
        <taxon>Dikarya</taxon>
        <taxon>Ascomycota</taxon>
        <taxon>Pezizomycotina</taxon>
        <taxon>Dothideomycetes</taxon>
        <taxon>Pleosporomycetidae</taxon>
        <taxon>Pleosporales</taxon>
        <taxon>Massarineae</taxon>
        <taxon>Periconiaceae</taxon>
        <taxon>Periconia</taxon>
    </lineage>
</organism>
<dbReference type="AlphaFoldDB" id="A0A9W4XPM8"/>
<feature type="compositionally biased region" description="Low complexity" evidence="1">
    <location>
        <begin position="583"/>
        <end position="595"/>
    </location>
</feature>
<proteinExistence type="predicted"/>
<feature type="region of interest" description="Disordered" evidence="1">
    <location>
        <begin position="572"/>
        <end position="621"/>
    </location>
</feature>
<accession>A0A9W4XPM8</accession>
<protein>
    <submittedName>
        <fullName evidence="2">Uncharacterized protein</fullName>
    </submittedName>
</protein>
<reference evidence="2" key="1">
    <citation type="submission" date="2023-01" db="EMBL/GenBank/DDBJ databases">
        <authorList>
            <person name="Van Ghelder C."/>
            <person name="Rancurel C."/>
        </authorList>
    </citation>
    <scope>NUCLEOTIDE SEQUENCE</scope>
    <source>
        <strain evidence="2">CNCM I-4278</strain>
    </source>
</reference>
<feature type="compositionally biased region" description="Basic and acidic residues" evidence="1">
    <location>
        <begin position="1055"/>
        <end position="1080"/>
    </location>
</feature>
<feature type="region of interest" description="Disordered" evidence="1">
    <location>
        <begin position="886"/>
        <end position="905"/>
    </location>
</feature>
<sequence>MPPWVARQWHVLRPSVRAIQLRNAPRSSIQVAIRGYSNTSGGNETRPNLISNNSAIVIPTSVGDATPEHFVKHIRPVSPARIDHHRFAVFFVTPSFAPWLLDDATFLQKAVNRVFSHLRISREQPPEHTVHALCAVVDKLPIPPSLDHVENLESLGEELRTRIVKPPIGEVGFEGMAYITLPLTDSIPSPLASQPASDQAAVSFVASTSSKNGLGHFTDTLRLPLSNTVFQTGSPSTMIYSTWAKSKETNALALQAKENVTHHSIKLQTDALCSRQTSTLAVPLIPLTFPRRVEASMGNILRQVAGPDGTTIVASHELERVVPRFFGARGESPQATTVWALVMSREILAHVLSTTGSMLGQIPDSESSKAVDAGEQSWERLWAQEQPAWNDLVPDAMATGARLHRVLSGGGGWGKKAGLLSLDPAVNTLETSSEENMADGPSDLSSALQPVVRNGDFVQFFTSPSEPASKSQFKVGTLNQLRGFKKRWRWEFGIIPSTADALTASSWQHDNVAPKDTFVFRGSFGALTEGGITINRQFRLHEKDAPSVVGASKVDVPFSRFSAVQIGDDLGNPIKRKSHAESHSSPNSVVGVSGSLRRKIRKRARDASWKSSQSHTDMSNAAAVRTDILGHTINSGRDAPPTVNVRHARRNRTRRDFGRETFLRCWDEAGQAIRETSKLIDDARHLLYRARYEHKRNLNPTRIHIKELANTTEESNFRITTIQEELETILNTTLPALNPITRIPLLGRYSAFRKYMFGINTKTRDLKRQLVALHNAMLSILMSSSSAIPALSRRIRQLGRTRARFGPRRRQTIPKSPSSPTPALAKRKIGHRRRRSFRKSYVPSIRSYDSVRGRERRWEGVKIKQVYVGREKRRVRVRNVVSKSRTSSPLVRHVNVTSESGRMRRRERKQALLSLVQGWLGDVDIALPPPTFSSSPDNAFPETNYTWGWPTANLKNPSAVPLPPTNRSFGAQFNQAVKQAPKDPAQVHALESIINNDNPPIADTHPTHRDNETEQENADGKNNPKEDQNGSLDTWSSKPKLPQRRFGAAAAMDSAHPKIIEKKEGEEAKRQRLAGDDEEW</sequence>
<dbReference type="Proteomes" id="UP001152607">
    <property type="component" value="Unassembled WGS sequence"/>
</dbReference>